<feature type="binding site" evidence="5 6">
    <location>
        <begin position="26"/>
        <end position="30"/>
    </location>
    <ligand>
        <name>ATP</name>
        <dbReference type="ChEBI" id="CHEBI:30616"/>
    </ligand>
</feature>
<evidence type="ECO:0000256" key="6">
    <source>
        <dbReference type="PROSITE-ProRule" id="PRU00843"/>
    </source>
</evidence>
<dbReference type="Gene3D" id="3.30.590.10">
    <property type="entry name" value="Glutamine synthetase/guanido kinase, catalytic domain"/>
    <property type="match status" value="1"/>
</dbReference>
<feature type="binding site" evidence="5 6">
    <location>
        <begin position="207"/>
        <end position="212"/>
    </location>
    <ligand>
        <name>ATP</name>
        <dbReference type="ChEBI" id="CHEBI:30616"/>
    </ligand>
</feature>
<comment type="caution">
    <text evidence="5">Lacks conserved residue(s) required for the propagation of feature annotation.</text>
</comment>
<comment type="catalytic activity">
    <reaction evidence="5">
        <text>L-arginyl-[protein] + ATP = N(omega)-phospho-L-arginyl-[protein] + ADP + H(+)</text>
        <dbReference type="Rhea" id="RHEA:43384"/>
        <dbReference type="Rhea" id="RHEA-COMP:10532"/>
        <dbReference type="Rhea" id="RHEA-COMP:10533"/>
        <dbReference type="ChEBI" id="CHEBI:15378"/>
        <dbReference type="ChEBI" id="CHEBI:29965"/>
        <dbReference type="ChEBI" id="CHEBI:30616"/>
        <dbReference type="ChEBI" id="CHEBI:83226"/>
        <dbReference type="ChEBI" id="CHEBI:456216"/>
        <dbReference type="EC" id="2.7.14.1"/>
    </reaction>
</comment>
<dbReference type="RefSeq" id="WP_425343789.1">
    <property type="nucleotide sequence ID" value="NZ_JBGUBD010000001.1"/>
</dbReference>
<comment type="function">
    <text evidence="5">Catalyzes the specific phosphorylation of arginine residues in proteins.</text>
</comment>
<gene>
    <name evidence="5" type="primary">mcsB</name>
    <name evidence="9" type="ORF">ACERK3_01025</name>
</gene>
<feature type="domain" description="Phosphagen kinase C-terminal" evidence="8">
    <location>
        <begin position="23"/>
        <end position="255"/>
    </location>
</feature>
<keyword evidence="4 5" id="KW-0067">ATP-binding</keyword>
<evidence type="ECO:0000313" key="9">
    <source>
        <dbReference type="EMBL" id="MFA9476864.1"/>
    </source>
</evidence>
<dbReference type="CDD" id="cd07930">
    <property type="entry name" value="bacterial_phosphagen_kinase"/>
    <property type="match status" value="1"/>
</dbReference>
<comment type="caution">
    <text evidence="9">The sequence shown here is derived from an EMBL/GenBank/DDBJ whole genome shotgun (WGS) entry which is preliminary data.</text>
</comment>
<evidence type="ECO:0000256" key="2">
    <source>
        <dbReference type="ARBA" id="ARBA00022741"/>
    </source>
</evidence>
<dbReference type="InterPro" id="IPR000749">
    <property type="entry name" value="ATP-guanido_PTrfase"/>
</dbReference>
<evidence type="ECO:0000256" key="4">
    <source>
        <dbReference type="ARBA" id="ARBA00022840"/>
    </source>
</evidence>
<protein>
    <recommendedName>
        <fullName evidence="5">Protein-arginine kinase</fullName>
        <ecNumber evidence="5">2.7.14.1</ecNumber>
    </recommendedName>
</protein>
<comment type="similarity">
    <text evidence="5 6 7">Belongs to the ATP:guanido phosphotransferase family.</text>
</comment>
<dbReference type="SUPFAM" id="SSF55931">
    <property type="entry name" value="Glutamine synthetase/guanido kinase"/>
    <property type="match status" value="1"/>
</dbReference>
<dbReference type="PROSITE" id="PS51510">
    <property type="entry name" value="PHOSPHAGEN_KINASE_C"/>
    <property type="match status" value="1"/>
</dbReference>
<feature type="binding site" evidence="6">
    <location>
        <begin position="176"/>
        <end position="180"/>
    </location>
    <ligand>
        <name>ATP</name>
        <dbReference type="ChEBI" id="CHEBI:30616"/>
    </ligand>
</feature>
<feature type="binding site" evidence="5 6">
    <location>
        <position position="89"/>
    </location>
    <ligand>
        <name>ATP</name>
        <dbReference type="ChEBI" id="CHEBI:30616"/>
    </ligand>
</feature>
<keyword evidence="2 5" id="KW-0547">Nucleotide-binding</keyword>
<evidence type="ECO:0000256" key="1">
    <source>
        <dbReference type="ARBA" id="ARBA00022679"/>
    </source>
</evidence>
<name>A0ABV4U208_9BACT</name>
<evidence type="ECO:0000256" key="7">
    <source>
        <dbReference type="RuleBase" id="RU000505"/>
    </source>
</evidence>
<dbReference type="EC" id="2.7.14.1" evidence="5"/>
<dbReference type="GO" id="GO:1990424">
    <property type="term" value="F:protein arginine kinase activity"/>
    <property type="evidence" value="ECO:0007669"/>
    <property type="project" value="UniProtKB-EC"/>
</dbReference>
<proteinExistence type="inferred from homology"/>
<evidence type="ECO:0000256" key="3">
    <source>
        <dbReference type="ARBA" id="ARBA00022777"/>
    </source>
</evidence>
<evidence type="ECO:0000259" key="8">
    <source>
        <dbReference type="PROSITE" id="PS51510"/>
    </source>
</evidence>
<keyword evidence="10" id="KW-1185">Reference proteome</keyword>
<keyword evidence="1 5" id="KW-0808">Transferase</keyword>
<dbReference type="InterPro" id="IPR023660">
    <property type="entry name" value="Arg_Kinase"/>
</dbReference>
<feature type="binding site" evidence="5 6">
    <location>
        <position position="125"/>
    </location>
    <ligand>
        <name>ATP</name>
        <dbReference type="ChEBI" id="CHEBI:30616"/>
    </ligand>
</feature>
<dbReference type="InterPro" id="IPR022415">
    <property type="entry name" value="ATP-guanido_PTrfase_AS"/>
</dbReference>
<evidence type="ECO:0000256" key="5">
    <source>
        <dbReference type="HAMAP-Rule" id="MF_00602"/>
    </source>
</evidence>
<dbReference type="Pfam" id="PF00217">
    <property type="entry name" value="ATP-gua_Ptrans"/>
    <property type="match status" value="1"/>
</dbReference>
<dbReference type="InterPro" id="IPR022414">
    <property type="entry name" value="ATP-guanido_PTrfase_cat"/>
</dbReference>
<dbReference type="NCBIfam" id="NF002194">
    <property type="entry name" value="PRK01059.1-4"/>
    <property type="match status" value="1"/>
</dbReference>
<dbReference type="PANTHER" id="PTHR11547:SF38">
    <property type="entry name" value="ARGININE KINASE 1-RELATED"/>
    <property type="match status" value="1"/>
</dbReference>
<sequence length="355" mass="40461">MSIRQLTDHAGEWLRGAGPHSDIVISSRIRYARNLAGYPFVNRANRRQRFEVLDRCKQEIVSKRLADNVLWVDLPDSPSMDRQLLVERHLISRQHATAGDDIPRAVALDAAETFAIMVNEEDHLRVQVLRSGMQLAEAYDQIDRIDDVLEEKLDFAYSRRFGYLTACPTNLGTGIRVSVMLHLPALKLTGEIEKVRRASRDMHLAVRGLFGEGSEALGDLYQISNQTTLGKAEQEILADFEHTVVPQIIAYEQQARQALLKQRQAQLDDKVWRAWALLTNARVMGTDEVLQLLSHLRLGVNLGRIEKVDIRAINELFLLTQPAHLQKLSQQEMDAAERRIARAKLIRQRLEQATR</sequence>
<dbReference type="EMBL" id="JBGUBD010000001">
    <property type="protein sequence ID" value="MFA9476864.1"/>
    <property type="molecule type" value="Genomic_DNA"/>
</dbReference>
<reference evidence="9 10" key="1">
    <citation type="submission" date="2024-08" db="EMBL/GenBank/DDBJ databases">
        <title>Whole-genome sequencing of halo(alkali)philic microorganisms from hypersaline lakes.</title>
        <authorList>
            <person name="Sorokin D.Y."/>
            <person name="Merkel A.Y."/>
            <person name="Messina E."/>
            <person name="Yakimov M."/>
        </authorList>
    </citation>
    <scope>NUCLEOTIDE SEQUENCE [LARGE SCALE GENOMIC DNA]</scope>
    <source>
        <strain evidence="9 10">AB-hyl4</strain>
    </source>
</reference>
<keyword evidence="3 5" id="KW-0418">Kinase</keyword>
<dbReference type="InterPro" id="IPR014746">
    <property type="entry name" value="Gln_synth/guanido_kin_cat_dom"/>
</dbReference>
<dbReference type="Proteomes" id="UP001575105">
    <property type="component" value="Unassembled WGS sequence"/>
</dbReference>
<dbReference type="HAMAP" id="MF_00602">
    <property type="entry name" value="Prot_Arg_kinase"/>
    <property type="match status" value="1"/>
</dbReference>
<dbReference type="PANTHER" id="PTHR11547">
    <property type="entry name" value="ARGININE OR CREATINE KINASE"/>
    <property type="match status" value="1"/>
</dbReference>
<evidence type="ECO:0000313" key="10">
    <source>
        <dbReference type="Proteomes" id="UP001575105"/>
    </source>
</evidence>
<organism evidence="9 10">
    <name type="scientific">Natronomicrosphaera hydrolytica</name>
    <dbReference type="NCBI Taxonomy" id="3242702"/>
    <lineage>
        <taxon>Bacteria</taxon>
        <taxon>Pseudomonadati</taxon>
        <taxon>Planctomycetota</taxon>
        <taxon>Phycisphaerae</taxon>
        <taxon>Phycisphaerales</taxon>
        <taxon>Phycisphaeraceae</taxon>
        <taxon>Natronomicrosphaera</taxon>
    </lineage>
</organism>
<dbReference type="PROSITE" id="PS00112">
    <property type="entry name" value="PHOSPHAGEN_KINASE"/>
    <property type="match status" value="1"/>
</dbReference>
<accession>A0ABV4U208</accession>